<dbReference type="InterPro" id="IPR050982">
    <property type="entry name" value="Auxin_biosynth/cation_transpt"/>
</dbReference>
<accession>M1DZQ0</accession>
<evidence type="ECO:0000256" key="7">
    <source>
        <dbReference type="ARBA" id="ARBA00023002"/>
    </source>
</evidence>
<dbReference type="InterPro" id="IPR020946">
    <property type="entry name" value="Flavin_mOase-like"/>
</dbReference>
<evidence type="ECO:0000256" key="10">
    <source>
        <dbReference type="RuleBase" id="RU361177"/>
    </source>
</evidence>
<evidence type="ECO:0000256" key="6">
    <source>
        <dbReference type="ARBA" id="ARBA00022857"/>
    </source>
</evidence>
<dbReference type="Proteomes" id="UP000011115">
    <property type="component" value="Unassembled WGS sequence"/>
</dbReference>
<comment type="catalytic activity">
    <reaction evidence="9">
        <text>indole-3-pyruvate + NADPH + O2 + H(+) = (indol-3-yl)acetate + CO2 + NADP(+) + H2O</text>
        <dbReference type="Rhea" id="RHEA:34331"/>
        <dbReference type="ChEBI" id="CHEBI:15377"/>
        <dbReference type="ChEBI" id="CHEBI:15378"/>
        <dbReference type="ChEBI" id="CHEBI:15379"/>
        <dbReference type="ChEBI" id="CHEBI:16526"/>
        <dbReference type="ChEBI" id="CHEBI:17640"/>
        <dbReference type="ChEBI" id="CHEBI:30854"/>
        <dbReference type="ChEBI" id="CHEBI:57783"/>
        <dbReference type="ChEBI" id="CHEBI:58349"/>
        <dbReference type="EC" id="1.14.13.168"/>
    </reaction>
</comment>
<dbReference type="GO" id="GO:0009851">
    <property type="term" value="P:auxin biosynthetic process"/>
    <property type="evidence" value="ECO:0007669"/>
    <property type="project" value="UniProtKB-KW"/>
</dbReference>
<dbReference type="PRINTS" id="PR00411">
    <property type="entry name" value="PNDRDTASEI"/>
</dbReference>
<keyword evidence="6" id="KW-0521">NADP</keyword>
<dbReference type="InterPro" id="IPR036188">
    <property type="entry name" value="FAD/NAD-bd_sf"/>
</dbReference>
<dbReference type="AlphaFoldDB" id="M1DZQ0"/>
<dbReference type="eggNOG" id="KOG1399">
    <property type="taxonomic scope" value="Eukaryota"/>
</dbReference>
<comment type="pathway">
    <text evidence="2">Plant hormone metabolism; auxin biosynthesis.</text>
</comment>
<dbReference type="OMA" id="PSHIAGI"/>
<dbReference type="GO" id="GO:0050660">
    <property type="term" value="F:flavin adenine dinucleotide binding"/>
    <property type="evidence" value="ECO:0000318"/>
    <property type="project" value="GO_Central"/>
</dbReference>
<dbReference type="EC" id="1.-.-.-" evidence="10"/>
<evidence type="ECO:0000256" key="5">
    <source>
        <dbReference type="ARBA" id="ARBA00022827"/>
    </source>
</evidence>
<dbReference type="GO" id="GO:0103075">
    <property type="term" value="F:indole-3-pyruvate monooxygenase activity"/>
    <property type="evidence" value="ECO:0007669"/>
    <property type="project" value="UniProtKB-EC"/>
</dbReference>
<dbReference type="PaxDb" id="4113-PGSC0003DMT400097007"/>
<dbReference type="InParanoid" id="M1DZQ0"/>
<sequence>MANFSKEELEVVVVGAGPSGIAISGCLNKLGIKNIVLEKEDCCAYLWKKKTYDRLHLHLSKEICSLPFMPHATSSPKYLSKNEFIQYLDKYVEHFNIKPKFQTCVELAFYNNEEKKWSVKSRNVASGEMELYACDFLILATGENSEGYIPNVVGMENFKGNIIHSSDYKSGEQYKDKKVLVIGSGNSGMEIAYDLSNYGSHTSIVVRSPIHVVTREMVHIGMVLLKYLPISLVDTMIAKFAKFKFGKLEKFGIPQPEEGPFSIKISKGTSPVIDVGAIDKIKLEEIKVLPGISEIKEHTVMFENGEERQFDAIIFATGYKNVATKWLKDYSSIFLDDGTLMNEFPNHWKGENGLYCAGFSKRGLAGISMDAITIVDDIKTVRGDKI</sequence>
<evidence type="ECO:0000256" key="8">
    <source>
        <dbReference type="ARBA" id="ARBA00023070"/>
    </source>
</evidence>
<comment type="cofactor">
    <cofactor evidence="1 10">
        <name>FAD</name>
        <dbReference type="ChEBI" id="CHEBI:57692"/>
    </cofactor>
</comment>
<dbReference type="HOGENOM" id="CLU_006909_2_1_1"/>
<evidence type="ECO:0000256" key="1">
    <source>
        <dbReference type="ARBA" id="ARBA00001974"/>
    </source>
</evidence>
<keyword evidence="12" id="KW-1185">Reference proteome</keyword>
<dbReference type="Gene3D" id="3.50.50.60">
    <property type="entry name" value="FAD/NAD(P)-binding domain"/>
    <property type="match status" value="1"/>
</dbReference>
<dbReference type="PROSITE" id="PS51257">
    <property type="entry name" value="PROKAR_LIPOPROTEIN"/>
    <property type="match status" value="1"/>
</dbReference>
<protein>
    <recommendedName>
        <fullName evidence="10">Flavin-containing monooxygenase</fullName>
        <ecNumber evidence="10">1.-.-.-</ecNumber>
    </recommendedName>
</protein>
<evidence type="ECO:0000313" key="11">
    <source>
        <dbReference type="EnsemblPlants" id="PGSC0003DMT400097007"/>
    </source>
</evidence>
<dbReference type="GO" id="GO:0004497">
    <property type="term" value="F:monooxygenase activity"/>
    <property type="evidence" value="ECO:0000318"/>
    <property type="project" value="GO_Central"/>
</dbReference>
<dbReference type="GO" id="GO:0050661">
    <property type="term" value="F:NADP binding"/>
    <property type="evidence" value="ECO:0007669"/>
    <property type="project" value="InterPro"/>
</dbReference>
<dbReference type="Pfam" id="PF00743">
    <property type="entry name" value="FMO-like"/>
    <property type="match status" value="1"/>
</dbReference>
<comment type="similarity">
    <text evidence="3 10">Belongs to the FMO family.</text>
</comment>
<organism evidence="11 12">
    <name type="scientific">Solanum tuberosum</name>
    <name type="common">Potato</name>
    <dbReference type="NCBI Taxonomy" id="4113"/>
    <lineage>
        <taxon>Eukaryota</taxon>
        <taxon>Viridiplantae</taxon>
        <taxon>Streptophyta</taxon>
        <taxon>Embryophyta</taxon>
        <taxon>Tracheophyta</taxon>
        <taxon>Spermatophyta</taxon>
        <taxon>Magnoliopsida</taxon>
        <taxon>eudicotyledons</taxon>
        <taxon>Gunneridae</taxon>
        <taxon>Pentapetalae</taxon>
        <taxon>asterids</taxon>
        <taxon>lamiids</taxon>
        <taxon>Solanales</taxon>
        <taxon>Solanaceae</taxon>
        <taxon>Solanoideae</taxon>
        <taxon>Solaneae</taxon>
        <taxon>Solanum</taxon>
    </lineage>
</organism>
<keyword evidence="7 10" id="KW-0560">Oxidoreductase</keyword>
<dbReference type="PANTHER" id="PTHR43539">
    <property type="entry name" value="FLAVIN-BINDING MONOOXYGENASE-LIKE PROTEIN (AFU_ORTHOLOGUE AFUA_4G09220)"/>
    <property type="match status" value="1"/>
</dbReference>
<dbReference type="PANTHER" id="PTHR43539:SF12">
    <property type="entry name" value="FLAVIN-CONTAINING MONOOXYGENASE"/>
    <property type="match status" value="1"/>
</dbReference>
<dbReference type="InterPro" id="IPR000960">
    <property type="entry name" value="Flavin_mOase"/>
</dbReference>
<keyword evidence="5 10" id="KW-0274">FAD</keyword>
<keyword evidence="8" id="KW-0073">Auxin biosynthesis</keyword>
<evidence type="ECO:0000256" key="2">
    <source>
        <dbReference type="ARBA" id="ARBA00004814"/>
    </source>
</evidence>
<evidence type="ECO:0000256" key="4">
    <source>
        <dbReference type="ARBA" id="ARBA00022630"/>
    </source>
</evidence>
<evidence type="ECO:0000313" key="12">
    <source>
        <dbReference type="Proteomes" id="UP000011115"/>
    </source>
</evidence>
<dbReference type="PIRSF" id="PIRSF000332">
    <property type="entry name" value="FMO"/>
    <property type="match status" value="1"/>
</dbReference>
<dbReference type="GO" id="GO:0004499">
    <property type="term" value="F:N,N-dimethylaniline monooxygenase activity"/>
    <property type="evidence" value="ECO:0007669"/>
    <property type="project" value="InterPro"/>
</dbReference>
<reference evidence="11" key="2">
    <citation type="submission" date="2015-06" db="UniProtKB">
        <authorList>
            <consortium name="EnsemblPlants"/>
        </authorList>
    </citation>
    <scope>IDENTIFICATION</scope>
    <source>
        <strain evidence="11">DM1-3 516 R44</strain>
    </source>
</reference>
<evidence type="ECO:0000256" key="9">
    <source>
        <dbReference type="ARBA" id="ARBA00047707"/>
    </source>
</evidence>
<dbReference type="Gramene" id="PGSC0003DMT400097007">
    <property type="protein sequence ID" value="PGSC0003DMT400097007"/>
    <property type="gene ID" value="PGSC0003DMG400046578"/>
</dbReference>
<proteinExistence type="inferred from homology"/>
<keyword evidence="10" id="KW-0503">Monooxygenase</keyword>
<dbReference type="PRINTS" id="PR00368">
    <property type="entry name" value="FADPNR"/>
</dbReference>
<name>M1DZQ0_SOLTU</name>
<dbReference type="SUPFAM" id="SSF51905">
    <property type="entry name" value="FAD/NAD(P)-binding domain"/>
    <property type="match status" value="2"/>
</dbReference>
<reference evidence="12" key="1">
    <citation type="journal article" date="2011" name="Nature">
        <title>Genome sequence and analysis of the tuber crop potato.</title>
        <authorList>
            <consortium name="The Potato Genome Sequencing Consortium"/>
        </authorList>
    </citation>
    <scope>NUCLEOTIDE SEQUENCE [LARGE SCALE GENOMIC DNA]</scope>
    <source>
        <strain evidence="12">cv. DM1-3 516 R44</strain>
    </source>
</reference>
<keyword evidence="4 10" id="KW-0285">Flavoprotein</keyword>
<dbReference type="EnsemblPlants" id="PGSC0003DMT400097007">
    <property type="protein sequence ID" value="PGSC0003DMT400097007"/>
    <property type="gene ID" value="PGSC0003DMG400046578"/>
</dbReference>
<evidence type="ECO:0000256" key="3">
    <source>
        <dbReference type="ARBA" id="ARBA00009183"/>
    </source>
</evidence>